<evidence type="ECO:0000256" key="10">
    <source>
        <dbReference type="ARBA" id="ARBA00023186"/>
    </source>
</evidence>
<dbReference type="GO" id="GO:0036503">
    <property type="term" value="P:ERAD pathway"/>
    <property type="evidence" value="ECO:0007669"/>
    <property type="project" value="TreeGrafter"/>
</dbReference>
<dbReference type="Pfam" id="PF00262">
    <property type="entry name" value="Calreticulin"/>
    <property type="match status" value="1"/>
</dbReference>
<protein>
    <submittedName>
        <fullName evidence="13">Calreticulin-1</fullName>
    </submittedName>
</protein>
<dbReference type="FunFam" id="2.10.250.10:FF:000002">
    <property type="entry name" value="Calreticulin"/>
    <property type="match status" value="1"/>
</dbReference>
<evidence type="ECO:0000256" key="6">
    <source>
        <dbReference type="ARBA" id="ARBA00022737"/>
    </source>
</evidence>
<comment type="subcellular location">
    <subcellularLocation>
        <location evidence="1">Endoplasmic reticulum lumen</location>
    </subcellularLocation>
</comment>
<dbReference type="InterPro" id="IPR009033">
    <property type="entry name" value="Calreticulin/calnexin_P_dom_sf"/>
</dbReference>
<evidence type="ECO:0000256" key="4">
    <source>
        <dbReference type="ARBA" id="ARBA00022729"/>
    </source>
</evidence>
<dbReference type="STRING" id="4846.A0A367KHC6"/>
<dbReference type="Gene3D" id="2.10.250.10">
    <property type="entry name" value="Calreticulin/calnexin, P domain"/>
    <property type="match status" value="1"/>
</dbReference>
<feature type="non-terminal residue" evidence="13">
    <location>
        <position position="1"/>
    </location>
</feature>
<evidence type="ECO:0000256" key="1">
    <source>
        <dbReference type="ARBA" id="ARBA00004319"/>
    </source>
</evidence>
<comment type="caution">
    <text evidence="13">The sequence shown here is derived from an EMBL/GenBank/DDBJ whole genome shotgun (WGS) entry which is preliminary data.</text>
</comment>
<sequence length="215" mass="24213">QINDPSASKPADWVDEAEIDDPTDVKPEGYDNIPEFIADPSAKKPEDWDDDMDGDWEAPSVANPEHKGPWAPKRIANPLYKGEWEHPLIDNPEYKVDNEIYAYEFGNVGLDIWQVSSGTILDNILLTDSIEEAEKIRKENEAVYEKEKEAKTAYAQKLSDENKEKMENAAAETVNEEKAQTIDDLDVDALLEKTAEAKVPEPEAEDAKKPVKDEL</sequence>
<evidence type="ECO:0000256" key="3">
    <source>
        <dbReference type="ARBA" id="ARBA00022723"/>
    </source>
</evidence>
<evidence type="ECO:0000256" key="12">
    <source>
        <dbReference type="SAM" id="MobiDB-lite"/>
    </source>
</evidence>
<feature type="compositionally biased region" description="Basic and acidic residues" evidence="12">
    <location>
        <begin position="190"/>
        <end position="215"/>
    </location>
</feature>
<feature type="region of interest" description="Disordered" evidence="12">
    <location>
        <begin position="155"/>
        <end position="215"/>
    </location>
</feature>
<dbReference type="PRINTS" id="PR00626">
    <property type="entry name" value="CALRETICULIN"/>
</dbReference>
<name>A0A367KHC6_RHIST</name>
<dbReference type="PANTHER" id="PTHR11073">
    <property type="entry name" value="CALRETICULIN AND CALNEXIN"/>
    <property type="match status" value="1"/>
</dbReference>
<keyword evidence="10 11" id="KW-0143">Chaperone</keyword>
<dbReference type="GO" id="GO:0005509">
    <property type="term" value="F:calcium ion binding"/>
    <property type="evidence" value="ECO:0007669"/>
    <property type="project" value="InterPro"/>
</dbReference>
<keyword evidence="14" id="KW-1185">Reference proteome</keyword>
<evidence type="ECO:0000313" key="14">
    <source>
        <dbReference type="Proteomes" id="UP000253551"/>
    </source>
</evidence>
<dbReference type="SUPFAM" id="SSF63887">
    <property type="entry name" value="P-domain of calnexin/calreticulin"/>
    <property type="match status" value="1"/>
</dbReference>
<organism evidence="13 14">
    <name type="scientific">Rhizopus stolonifer</name>
    <name type="common">Rhizopus nigricans</name>
    <dbReference type="NCBI Taxonomy" id="4846"/>
    <lineage>
        <taxon>Eukaryota</taxon>
        <taxon>Fungi</taxon>
        <taxon>Fungi incertae sedis</taxon>
        <taxon>Mucoromycota</taxon>
        <taxon>Mucoromycotina</taxon>
        <taxon>Mucoromycetes</taxon>
        <taxon>Mucorales</taxon>
        <taxon>Mucorineae</taxon>
        <taxon>Rhizopodaceae</taxon>
        <taxon>Rhizopus</taxon>
    </lineage>
</organism>
<keyword evidence="9" id="KW-0106">Calcium</keyword>
<dbReference type="GO" id="GO:0051082">
    <property type="term" value="F:unfolded protein binding"/>
    <property type="evidence" value="ECO:0007669"/>
    <property type="project" value="InterPro"/>
</dbReference>
<dbReference type="GO" id="GO:0005789">
    <property type="term" value="C:endoplasmic reticulum membrane"/>
    <property type="evidence" value="ECO:0007669"/>
    <property type="project" value="TreeGrafter"/>
</dbReference>
<evidence type="ECO:0000256" key="9">
    <source>
        <dbReference type="ARBA" id="ARBA00022837"/>
    </source>
</evidence>
<dbReference type="Proteomes" id="UP000253551">
    <property type="component" value="Unassembled WGS sequence"/>
</dbReference>
<keyword evidence="4" id="KW-0732">Signal</keyword>
<evidence type="ECO:0000256" key="5">
    <source>
        <dbReference type="ARBA" id="ARBA00022734"/>
    </source>
</evidence>
<evidence type="ECO:0000256" key="2">
    <source>
        <dbReference type="ARBA" id="ARBA00010983"/>
    </source>
</evidence>
<keyword evidence="7 11" id="KW-0256">Endoplasmic reticulum</keyword>
<dbReference type="GO" id="GO:0005788">
    <property type="term" value="C:endoplasmic reticulum lumen"/>
    <property type="evidence" value="ECO:0007669"/>
    <property type="project" value="UniProtKB-SubCell"/>
</dbReference>
<feature type="compositionally biased region" description="Acidic residues" evidence="12">
    <location>
        <begin position="13"/>
        <end position="22"/>
    </location>
</feature>
<evidence type="ECO:0000256" key="11">
    <source>
        <dbReference type="RuleBase" id="RU362126"/>
    </source>
</evidence>
<dbReference type="Gene3D" id="2.60.120.200">
    <property type="match status" value="1"/>
</dbReference>
<reference evidence="13 14" key="1">
    <citation type="journal article" date="2018" name="G3 (Bethesda)">
        <title>Phylogenetic and Phylogenomic Definition of Rhizopus Species.</title>
        <authorList>
            <person name="Gryganskyi A.P."/>
            <person name="Golan J."/>
            <person name="Dolatabadi S."/>
            <person name="Mondo S."/>
            <person name="Robb S."/>
            <person name="Idnurm A."/>
            <person name="Muszewska A."/>
            <person name="Steczkiewicz K."/>
            <person name="Masonjones S."/>
            <person name="Liao H.L."/>
            <person name="Gajdeczka M.T."/>
            <person name="Anike F."/>
            <person name="Vuek A."/>
            <person name="Anishchenko I.M."/>
            <person name="Voigt K."/>
            <person name="de Hoog G.S."/>
            <person name="Smith M.E."/>
            <person name="Heitman J."/>
            <person name="Vilgalys R."/>
            <person name="Stajich J.E."/>
        </authorList>
    </citation>
    <scope>NUCLEOTIDE SEQUENCE [LARGE SCALE GENOMIC DNA]</scope>
    <source>
        <strain evidence="13 14">LSU 92-RS-03</strain>
    </source>
</reference>
<evidence type="ECO:0000313" key="13">
    <source>
        <dbReference type="EMBL" id="RCI01616.1"/>
    </source>
</evidence>
<dbReference type="PROSITE" id="PS00805">
    <property type="entry name" value="CALRETICULIN_REPEAT"/>
    <property type="match status" value="1"/>
</dbReference>
<dbReference type="OrthoDB" id="1938156at2759"/>
<keyword evidence="6" id="KW-0677">Repeat</keyword>
<comment type="similarity">
    <text evidence="2 11">Belongs to the calreticulin family.</text>
</comment>
<accession>A0A367KHC6</accession>
<feature type="compositionally biased region" description="Acidic residues" evidence="12">
    <location>
        <begin position="47"/>
        <end position="56"/>
    </location>
</feature>
<feature type="region of interest" description="Disordered" evidence="12">
    <location>
        <begin position="1"/>
        <end position="72"/>
    </location>
</feature>
<keyword evidence="5" id="KW-0430">Lectin</keyword>
<feature type="compositionally biased region" description="Basic and acidic residues" evidence="12">
    <location>
        <begin position="158"/>
        <end position="167"/>
    </location>
</feature>
<dbReference type="AlphaFoldDB" id="A0A367KHC6"/>
<dbReference type="GO" id="GO:0030246">
    <property type="term" value="F:carbohydrate binding"/>
    <property type="evidence" value="ECO:0007669"/>
    <property type="project" value="UniProtKB-KW"/>
</dbReference>
<dbReference type="GO" id="GO:0006457">
    <property type="term" value="P:protein folding"/>
    <property type="evidence" value="ECO:0007669"/>
    <property type="project" value="InterPro"/>
</dbReference>
<gene>
    <name evidence="13" type="primary">CRT1</name>
    <name evidence="13" type="ORF">CU098_012024</name>
</gene>
<evidence type="ECO:0000256" key="7">
    <source>
        <dbReference type="ARBA" id="ARBA00022824"/>
    </source>
</evidence>
<dbReference type="EMBL" id="PJQM01001725">
    <property type="protein sequence ID" value="RCI01616.1"/>
    <property type="molecule type" value="Genomic_DNA"/>
</dbReference>
<keyword evidence="8" id="KW-0862">Zinc</keyword>
<dbReference type="InterPro" id="IPR001580">
    <property type="entry name" value="Calret/calnex"/>
</dbReference>
<evidence type="ECO:0000256" key="8">
    <source>
        <dbReference type="ARBA" id="ARBA00022833"/>
    </source>
</evidence>
<dbReference type="InterPro" id="IPR018124">
    <property type="entry name" value="Calret/calnex_CS"/>
</dbReference>
<proteinExistence type="inferred from homology"/>
<dbReference type="PANTHER" id="PTHR11073:SF2">
    <property type="entry name" value="CALRETICULIN"/>
    <property type="match status" value="1"/>
</dbReference>
<keyword evidence="3" id="KW-0479">Metal-binding</keyword>